<accession>A0A2P2QX53</accession>
<name>A0A2P2QX53_RHIMU</name>
<proteinExistence type="predicted"/>
<evidence type="ECO:0000313" key="1">
    <source>
        <dbReference type="EMBL" id="MBX71589.1"/>
    </source>
</evidence>
<dbReference type="EMBL" id="GGEC01091105">
    <property type="protein sequence ID" value="MBX71589.1"/>
    <property type="molecule type" value="Transcribed_RNA"/>
</dbReference>
<sequence length="21" mass="2609">MYPKSTQRYYQSITLFKANRI</sequence>
<organism evidence="1">
    <name type="scientific">Rhizophora mucronata</name>
    <name type="common">Asiatic mangrove</name>
    <dbReference type="NCBI Taxonomy" id="61149"/>
    <lineage>
        <taxon>Eukaryota</taxon>
        <taxon>Viridiplantae</taxon>
        <taxon>Streptophyta</taxon>
        <taxon>Embryophyta</taxon>
        <taxon>Tracheophyta</taxon>
        <taxon>Spermatophyta</taxon>
        <taxon>Magnoliopsida</taxon>
        <taxon>eudicotyledons</taxon>
        <taxon>Gunneridae</taxon>
        <taxon>Pentapetalae</taxon>
        <taxon>rosids</taxon>
        <taxon>fabids</taxon>
        <taxon>Malpighiales</taxon>
        <taxon>Rhizophoraceae</taxon>
        <taxon>Rhizophora</taxon>
    </lineage>
</organism>
<dbReference type="AlphaFoldDB" id="A0A2P2QX53"/>
<protein>
    <submittedName>
        <fullName evidence="1">Uncharacterized protein</fullName>
    </submittedName>
</protein>
<reference evidence="1" key="1">
    <citation type="submission" date="2018-02" db="EMBL/GenBank/DDBJ databases">
        <title>Rhizophora mucronata_Transcriptome.</title>
        <authorList>
            <person name="Meera S.P."/>
            <person name="Sreeshan A."/>
            <person name="Augustine A."/>
        </authorList>
    </citation>
    <scope>NUCLEOTIDE SEQUENCE</scope>
    <source>
        <tissue evidence="1">Leaf</tissue>
    </source>
</reference>